<proteinExistence type="predicted"/>
<dbReference type="Pfam" id="PF00400">
    <property type="entry name" value="WD40"/>
    <property type="match status" value="2"/>
</dbReference>
<dbReference type="PROSITE" id="PS50082">
    <property type="entry name" value="WD_REPEATS_2"/>
    <property type="match status" value="1"/>
</dbReference>
<sequence length="2119" mass="227209">MCRLTAIITRGDPILLADILTRPRRSIIQQSFNCQERLPQSDIRSAYQKASLNGDGFGVGWYVTDRAERARSAENLCLLRSCGESRDSAIGATVPDRDTRAKDNGASLDDGGACVFTSLKPAWADRNLYNLAEKISSRLFFAHVRAASSTLGVSQCTTCTGGLPPWAVANGSVSTELCCHPFRCGRFLFMHNGSVGGFNQIRRDLLSLLPDPMFSFAITNSCIDSACLFAVFLALLPNMPTEPSSHSAMKEAVERMISAICWFLDKEKIEETTLINIVVSDGESIVATRFVTNAQEVAYGKRECREEVAALRLHSTCCDKSWHQKAGGGGGVRLRRQHNARLPSRVGGSRAAFAEESGKSSTVPSFTGETSPAMPASLYFATGTAWQQQEETLGEFRMTHRDKRTDICIVTSEPLTSNPEDWMPVPRNTMILITPSIDLLLYPIASVGYLPPLLRRRRRSISAVFPADSCGSFDKQLSLRSSLAASLASRLEGEFSSLQEMLLGTPSAVHAISEALPVKMLLSLKSVFRQIAAEGQSYEGGAGEEGGVKAWNALEMRLNAFEQQLRAAQAQGRGGSETEGSPHLRSVPASPPGMPSLPATSLQQAAAFSSDSVGSSQQCYELIAGTCAILCLESIMVHVAKRGGGQREASLWGEQSPPSLPVAAKSFVFAGMQSGDVVVYDAISSSVAPISFHAHVGGVLAMAVHVYTWTAGSVRSARTVPCASCGAALPEVFLVTGGSDTSLAVWDLSPLLFGGHEPRLLSGTQVLLDGPRVSIAPEDLLAVRLTFLPHQGDVLSLLVKRVSEGAARETSCSMHDPFTRVCTISACDACVPGVRAAMRLEGGASGANEDLSPSPISTFWMPSLHKVQPNPFLEDSGKKVLLFIGFQSTKIGAMRLSDLLRYFRHTQVMVSVLANAVSFQPTQQQALPLRVSRDFELKTLASGQLRVMFSGEQERESLRSLFTREPTHLAGLSRSVPPSPPSDSTCAVSPLGAAGLAADASFRSLLSTFARNLRNVTLHASHSATTFWPAKSGHSSGRLRCLYPPTGTIYYFEAPHELEVPLPEGAAASASPGTYRVVSSTSSLKIVAQPSQENGERLKIEMRFLPLEQSGVKRQTSHQSLVGPWLDESGHNGFVECLTSCGKVICSGGGDGRLLLWSESGRLVGELSGHHGGVLCVAYTEASVDALCKDLSGGEPRERLQDGPPSQADAPQSTDEESQCLQGLLFSGSRDTSIRVWALEQLVCMQTLNAHTSEVLALAADASRNILISGSANGELFVWQLDLLVVAFRLSLNVSPSFDADRGYFSTPSEARNALIHGGSSGSQQAGVSFTDLLLVSDASMLDVEDDHETPAISPRASKPQRSTIRGGLQLWAGRGDGKLGVWTLNETDVLEDASVGELEEPFFHPKGTAGFAKGGLSEGLLSECEGAPATDASERLLRADRRKGQPSEGAGTLAQIASSKDAVAQIQRSLSSRIGNMVITSGASMPSLPLLKSATGLEPRRSDFLSLLGHLVACKSVSASKNPLHFSGCIAAAKFVAQLFEQALGATVEIVWPRQSGVTSEFHGDEGANRPHPVVFGRLGTNPQHPTIVFYSHYDVVSPGESPAFGASTAAECPDTPSSSPLASSGSPSPNRPATDFWRAATAPYLGPRSSCEASGTTEQLRHPAHRSNKPLSEWSGTGWLTNPWKIHCKDGYIYGRGVTDNKGPIICSLLAVKHFISEWRRKHKARHAAHQQPQPRDTGDAASGQDPLTARSAPAVPFNFVWICEGDEENGSIGLADAVAQKASWLHGARFLICNNSYWADDTTPCLVYGMRGVLDIRVEATSGSDFSGYHSGVHGGVVEEPMQATQSLVHLLGCIADPATGRVTVPRFYDSVLPPDPTELERIKIAAASVTPECRRQVEFRKAKDLQEVFRTSWLEPSLSLLGINTSLKGKCAHVGGAMRVIPSTACAEISLRLVPQQSPKEVFALVRNYLEESFAKISCTSKLTVQCLRQGRSWRADLEAPRTRALYGAAHAAIKEVWGVDPLYVREGGSMPAIPFLADSLRKLTGPHGSHGGLEEVAICQLPFGQASDNAHLPNERLGIRQVEKGVDVLACTLEYLAARLAGEGSLASPSPRMY</sequence>
<dbReference type="Gene3D" id="3.60.20.10">
    <property type="entry name" value="Glutamine Phosphoribosylpyrophosphate, subunit 1, domain 1"/>
    <property type="match status" value="1"/>
</dbReference>
<feature type="region of interest" description="Disordered" evidence="5">
    <location>
        <begin position="345"/>
        <end position="368"/>
    </location>
</feature>
<feature type="region of interest" description="Disordered" evidence="5">
    <location>
        <begin position="1194"/>
        <end position="1214"/>
    </location>
</feature>
<dbReference type="GO" id="GO:0006508">
    <property type="term" value="P:proteolysis"/>
    <property type="evidence" value="ECO:0007669"/>
    <property type="project" value="UniProtKB-KW"/>
</dbReference>
<keyword evidence="3" id="KW-0378">Hydrolase</keyword>
<evidence type="ECO:0000256" key="4">
    <source>
        <dbReference type="PROSITE-ProRule" id="PRU00221"/>
    </source>
</evidence>
<dbReference type="InterPro" id="IPR036322">
    <property type="entry name" value="WD40_repeat_dom_sf"/>
</dbReference>
<dbReference type="InterPro" id="IPR001680">
    <property type="entry name" value="WD40_rpt"/>
</dbReference>
<dbReference type="GO" id="GO:0006751">
    <property type="term" value="P:glutathione catabolic process"/>
    <property type="evidence" value="ECO:0007669"/>
    <property type="project" value="TreeGrafter"/>
</dbReference>
<dbReference type="SUPFAM" id="SSF56235">
    <property type="entry name" value="N-terminal nucleophile aminohydrolases (Ntn hydrolases)"/>
    <property type="match status" value="1"/>
</dbReference>
<keyword evidence="1" id="KW-0645">Protease</keyword>
<gene>
    <name evidence="7" type="ORF">cyc_08477</name>
</gene>
<keyword evidence="4" id="KW-0853">WD repeat</keyword>
<dbReference type="InterPro" id="IPR051458">
    <property type="entry name" value="Cyt/Met_Dipeptidase"/>
</dbReference>
<feature type="region of interest" description="Disordered" evidence="5">
    <location>
        <begin position="567"/>
        <end position="600"/>
    </location>
</feature>
<feature type="compositionally biased region" description="Low complexity" evidence="5">
    <location>
        <begin position="1618"/>
        <end position="1630"/>
    </location>
</feature>
<feature type="compositionally biased region" description="Polar residues" evidence="5">
    <location>
        <begin position="359"/>
        <end position="368"/>
    </location>
</feature>
<dbReference type="PROSITE" id="PS51278">
    <property type="entry name" value="GATASE_TYPE_2"/>
    <property type="match status" value="1"/>
</dbReference>
<name>A0A1D3CT19_9EIME</name>
<evidence type="ECO:0000256" key="2">
    <source>
        <dbReference type="ARBA" id="ARBA00022723"/>
    </source>
</evidence>
<dbReference type="InterPro" id="IPR015943">
    <property type="entry name" value="WD40/YVTN_repeat-like_dom_sf"/>
</dbReference>
<dbReference type="SUPFAM" id="SSF53187">
    <property type="entry name" value="Zn-dependent exopeptidases"/>
    <property type="match status" value="1"/>
</dbReference>
<evidence type="ECO:0000313" key="8">
    <source>
        <dbReference type="Proteomes" id="UP000095192"/>
    </source>
</evidence>
<dbReference type="VEuPathDB" id="ToxoDB:LOC34624195"/>
<evidence type="ECO:0000256" key="1">
    <source>
        <dbReference type="ARBA" id="ARBA00022670"/>
    </source>
</evidence>
<accession>A0A1D3CT19</accession>
<protein>
    <submittedName>
        <fullName evidence="7">Wd domain-containing protein</fullName>
    </submittedName>
</protein>
<feature type="repeat" description="WD" evidence="4">
    <location>
        <begin position="1248"/>
        <end position="1282"/>
    </location>
</feature>
<dbReference type="PROSITE" id="PS50294">
    <property type="entry name" value="WD_REPEATS_REGION"/>
    <property type="match status" value="1"/>
</dbReference>
<dbReference type="EMBL" id="JROU02002060">
    <property type="protein sequence ID" value="OEH74347.1"/>
    <property type="molecule type" value="Genomic_DNA"/>
</dbReference>
<dbReference type="Gene3D" id="3.30.70.360">
    <property type="match status" value="1"/>
</dbReference>
<dbReference type="GO" id="GO:0046872">
    <property type="term" value="F:metal ion binding"/>
    <property type="evidence" value="ECO:0007669"/>
    <property type="project" value="UniProtKB-KW"/>
</dbReference>
<evidence type="ECO:0000256" key="3">
    <source>
        <dbReference type="ARBA" id="ARBA00022801"/>
    </source>
</evidence>
<dbReference type="PANTHER" id="PTHR43270">
    <property type="entry name" value="BETA-ALA-HIS DIPEPTIDASE"/>
    <property type="match status" value="1"/>
</dbReference>
<dbReference type="Gene3D" id="2.130.10.10">
    <property type="entry name" value="YVTN repeat-like/Quinoprotein amine dehydrogenase"/>
    <property type="match status" value="1"/>
</dbReference>
<dbReference type="PANTHER" id="PTHR43270:SF8">
    <property type="entry name" value="DI- AND TRIPEPTIDASE DUG2-RELATED"/>
    <property type="match status" value="1"/>
</dbReference>
<dbReference type="InterPro" id="IPR029055">
    <property type="entry name" value="Ntn_hydrolases_N"/>
</dbReference>
<dbReference type="Gene3D" id="3.40.630.10">
    <property type="entry name" value="Zn peptidases"/>
    <property type="match status" value="2"/>
</dbReference>
<dbReference type="CDD" id="cd01908">
    <property type="entry name" value="YafJ"/>
    <property type="match status" value="1"/>
</dbReference>
<reference evidence="7 8" key="1">
    <citation type="journal article" date="2016" name="BMC Genomics">
        <title>Comparative genomics reveals Cyclospora cayetanensis possesses coccidia-like metabolism and invasion components but unique surface antigens.</title>
        <authorList>
            <person name="Liu S."/>
            <person name="Wang L."/>
            <person name="Zheng H."/>
            <person name="Xu Z."/>
            <person name="Roellig D.M."/>
            <person name="Li N."/>
            <person name="Frace M.A."/>
            <person name="Tang K."/>
            <person name="Arrowood M.J."/>
            <person name="Moss D.M."/>
            <person name="Zhang L."/>
            <person name="Feng Y."/>
            <person name="Xiao L."/>
        </authorList>
    </citation>
    <scope>NUCLEOTIDE SEQUENCE [LARGE SCALE GENOMIC DNA]</scope>
    <source>
        <strain evidence="7 8">CHN_HEN01</strain>
    </source>
</reference>
<feature type="domain" description="Glutamine amidotransferase type-2" evidence="6">
    <location>
        <begin position="2"/>
        <end position="436"/>
    </location>
</feature>
<dbReference type="SMART" id="SM00320">
    <property type="entry name" value="WD40"/>
    <property type="match status" value="4"/>
</dbReference>
<keyword evidence="2" id="KW-0479">Metal-binding</keyword>
<feature type="region of interest" description="Disordered" evidence="5">
    <location>
        <begin position="1649"/>
        <end position="1674"/>
    </location>
</feature>
<evidence type="ECO:0000259" key="6">
    <source>
        <dbReference type="PROSITE" id="PS51278"/>
    </source>
</evidence>
<dbReference type="VEuPathDB" id="ToxoDB:cyc_08477"/>
<dbReference type="SUPFAM" id="SSF50978">
    <property type="entry name" value="WD40 repeat-like"/>
    <property type="match status" value="1"/>
</dbReference>
<comment type="caution">
    <text evidence="7">The sequence shown here is derived from an EMBL/GenBank/DDBJ whole genome shotgun (WGS) entry which is preliminary data.</text>
</comment>
<dbReference type="Proteomes" id="UP000095192">
    <property type="component" value="Unassembled WGS sequence"/>
</dbReference>
<evidence type="ECO:0000256" key="5">
    <source>
        <dbReference type="SAM" id="MobiDB-lite"/>
    </source>
</evidence>
<dbReference type="InParanoid" id="A0A1D3CT19"/>
<feature type="region of interest" description="Disordered" evidence="5">
    <location>
        <begin position="1606"/>
        <end position="1637"/>
    </location>
</feature>
<feature type="region of interest" description="Disordered" evidence="5">
    <location>
        <begin position="1725"/>
        <end position="1750"/>
    </location>
</feature>
<dbReference type="InterPro" id="IPR017932">
    <property type="entry name" value="GATase_2_dom"/>
</dbReference>
<dbReference type="SUPFAM" id="SSF63829">
    <property type="entry name" value="Calcium-dependent phosphotriesterase"/>
    <property type="match status" value="1"/>
</dbReference>
<organism evidence="7 8">
    <name type="scientific">Cyclospora cayetanensis</name>
    <dbReference type="NCBI Taxonomy" id="88456"/>
    <lineage>
        <taxon>Eukaryota</taxon>
        <taxon>Sar</taxon>
        <taxon>Alveolata</taxon>
        <taxon>Apicomplexa</taxon>
        <taxon>Conoidasida</taxon>
        <taxon>Coccidia</taxon>
        <taxon>Eucoccidiorida</taxon>
        <taxon>Eimeriorina</taxon>
        <taxon>Eimeriidae</taxon>
        <taxon>Cyclospora</taxon>
    </lineage>
</organism>
<dbReference type="GO" id="GO:0008233">
    <property type="term" value="F:peptidase activity"/>
    <property type="evidence" value="ECO:0007669"/>
    <property type="project" value="UniProtKB-KW"/>
</dbReference>
<keyword evidence="8" id="KW-1185">Reference proteome</keyword>
<evidence type="ECO:0000313" key="7">
    <source>
        <dbReference type="EMBL" id="OEH74347.1"/>
    </source>
</evidence>